<gene>
    <name evidence="1" type="ORF">GKO46_08095</name>
    <name evidence="2" type="ORF">GKO48_02100</name>
</gene>
<proteinExistence type="predicted"/>
<evidence type="ECO:0000313" key="4">
    <source>
        <dbReference type="Proteomes" id="UP001321249"/>
    </source>
</evidence>
<reference evidence="3 4" key="1">
    <citation type="submission" date="2019-11" db="EMBL/GenBank/DDBJ databases">
        <authorList>
            <person name="Cho J.-C."/>
        </authorList>
    </citation>
    <scope>NUCLEOTIDE SEQUENCE [LARGE SCALE GENOMIC DNA]</scope>
    <source>
        <strain evidence="2 3">JH1073</strain>
        <strain evidence="1 4">JH702</strain>
    </source>
</reference>
<evidence type="ECO:0000313" key="2">
    <source>
        <dbReference type="EMBL" id="WFG38445.1"/>
    </source>
</evidence>
<dbReference type="RefSeq" id="WP_342824982.1">
    <property type="nucleotide sequence ID" value="NZ_CP046147.1"/>
</dbReference>
<dbReference type="Proteomes" id="UP001321249">
    <property type="component" value="Unassembled WGS sequence"/>
</dbReference>
<evidence type="ECO:0000313" key="1">
    <source>
        <dbReference type="EMBL" id="MDG0867032.1"/>
    </source>
</evidence>
<name>A0AAJ5ZFL9_9CHLR</name>
<keyword evidence="3" id="KW-1185">Reference proteome</keyword>
<evidence type="ECO:0000313" key="3">
    <source>
        <dbReference type="Proteomes" id="UP001219901"/>
    </source>
</evidence>
<protein>
    <submittedName>
        <fullName evidence="2">DUF3841 domain-containing protein</fullName>
    </submittedName>
</protein>
<dbReference type="InterPro" id="IPR024211">
    <property type="entry name" value="DUF3841"/>
</dbReference>
<organism evidence="2 3">
    <name type="scientific">Candidatus Lucifugimonas marina</name>
    <dbReference type="NCBI Taxonomy" id="3038979"/>
    <lineage>
        <taxon>Bacteria</taxon>
        <taxon>Bacillati</taxon>
        <taxon>Chloroflexota</taxon>
        <taxon>Dehalococcoidia</taxon>
        <taxon>SAR202 cluster</taxon>
        <taxon>Candidatus Lucifugimonadales</taxon>
        <taxon>Candidatus Lucifugimonadaceae</taxon>
        <taxon>Candidatus Lucifugimonas</taxon>
    </lineage>
</organism>
<dbReference type="EMBL" id="CP046147">
    <property type="protein sequence ID" value="WFG38445.1"/>
    <property type="molecule type" value="Genomic_DNA"/>
</dbReference>
<dbReference type="EMBL" id="WMBE01000002">
    <property type="protein sequence ID" value="MDG0867032.1"/>
    <property type="molecule type" value="Genomic_DNA"/>
</dbReference>
<reference evidence="3" key="3">
    <citation type="submission" date="2023-06" db="EMBL/GenBank/DDBJ databases">
        <title>Pangenomics reveal diversification of enzyme families and niche specialization in globally abundant SAR202 bacteria.</title>
        <authorList>
            <person name="Saw J.H.W."/>
        </authorList>
    </citation>
    <scope>NUCLEOTIDE SEQUENCE [LARGE SCALE GENOMIC DNA]</scope>
    <source>
        <strain evidence="3">JH1073</strain>
    </source>
</reference>
<accession>A0AAJ5ZFL9</accession>
<dbReference type="Pfam" id="PF12952">
    <property type="entry name" value="DUF3841"/>
    <property type="match status" value="1"/>
</dbReference>
<dbReference type="AlphaFoldDB" id="A0AAJ5ZFL9"/>
<dbReference type="Proteomes" id="UP001219901">
    <property type="component" value="Chromosome"/>
</dbReference>
<reference evidence="2" key="2">
    <citation type="journal article" date="2023" name="Nat. Commun.">
        <title>Cultivation of marine bacteria of the SAR202 clade.</title>
        <authorList>
            <person name="Lim Y."/>
            <person name="Seo J.H."/>
            <person name="Giovannoni S.J."/>
            <person name="Kang I."/>
            <person name="Cho J.C."/>
        </authorList>
    </citation>
    <scope>NUCLEOTIDE SEQUENCE</scope>
    <source>
        <strain evidence="2">JH1073</strain>
    </source>
</reference>
<sequence>MFVEKMILWTLQHIEDWQSAESDGVLRSVNFNRFSDEDFKRAYDWMRVKMSERIGPPPTPNSYPIWAWYQHRDSNNRKPDLRQIAFDLPEQEYVRVEFEMPNSHVLLSDFDMWHFVLNYWYVGKDEDDDEYFDRLQQDHDVSYYDQPPLPVPNLHRLIEES</sequence>